<dbReference type="Proteomes" id="UP000095085">
    <property type="component" value="Unassembled WGS sequence"/>
</dbReference>
<dbReference type="InterPro" id="IPR036612">
    <property type="entry name" value="KH_dom_type_1_sf"/>
</dbReference>
<dbReference type="InterPro" id="IPR056553">
    <property type="entry name" value="KH_Mug60-KHD4"/>
</dbReference>
<dbReference type="EMBL" id="KV454541">
    <property type="protein sequence ID" value="ODV67273.1"/>
    <property type="molecule type" value="Genomic_DNA"/>
</dbReference>
<reference evidence="4" key="1">
    <citation type="submission" date="2016-05" db="EMBL/GenBank/DDBJ databases">
        <title>Comparative genomics of biotechnologically important yeasts.</title>
        <authorList>
            <consortium name="DOE Joint Genome Institute"/>
            <person name="Riley R."/>
            <person name="Haridas S."/>
            <person name="Wolfe K.H."/>
            <person name="Lopes M.R."/>
            <person name="Hittinger C.T."/>
            <person name="Goker M."/>
            <person name="Salamov A."/>
            <person name="Wisecaver J."/>
            <person name="Long T.M."/>
            <person name="Aerts A.L."/>
            <person name="Barry K."/>
            <person name="Choi C."/>
            <person name="Clum A."/>
            <person name="Coughlan A.Y."/>
            <person name="Deshpande S."/>
            <person name="Douglass A.P."/>
            <person name="Hanson S.J."/>
            <person name="Klenk H.-P."/>
            <person name="Labutti K."/>
            <person name="Lapidus A."/>
            <person name="Lindquist E."/>
            <person name="Lipzen A."/>
            <person name="Meier-Kolthoff J.P."/>
            <person name="Ohm R.A."/>
            <person name="Otillar R.P."/>
            <person name="Pangilinan J."/>
            <person name="Peng Y."/>
            <person name="Rokas A."/>
            <person name="Rosa C.A."/>
            <person name="Scheuner C."/>
            <person name="Sibirny A.A."/>
            <person name="Slot J.C."/>
            <person name="Stielow J.B."/>
            <person name="Sun H."/>
            <person name="Kurtzman C.P."/>
            <person name="Blackwell M."/>
            <person name="Grigoriev I.V."/>
            <person name="Jeffries T.W."/>
        </authorList>
    </citation>
    <scope>NUCLEOTIDE SEQUENCE [LARGE SCALE GENOMIC DNA]</scope>
    <source>
        <strain evidence="4">NRRL Y-1933</strain>
    </source>
</reference>
<proteinExistence type="predicted"/>
<feature type="domain" description="K Homology" evidence="2">
    <location>
        <begin position="480"/>
        <end position="563"/>
    </location>
</feature>
<sequence>MANAYTSILSLEYNQLINHNSANLYESNNGLWQGSNPRYMDNLSPLNECIEKLNSQSERTNNVQLMSDKQLMKLCIKGTKEYINETKAEILNCYNQINYKKIEFSEEEFLKINDYFIIKLNELSQYYQIEVIINNINTNFDRKWQQLKNYQLYLIGNQDNITIAETQVRILVDTCLNGFTVDHIELPLSLIPIIGGIEMLNFNEIVKQSLSNIYLPDLLPELFNSKIFETNKNLKIWITSENIYEIIMTKKILQDLIDSILIRENSLLTKEIVITKTKLDLLILYNQLEILNIMFKNGTFIQLPSLGENETTIKVQGQTPESINESIKEINLIFSGVYTLELLPITNQALNLMNDYYLMNLIGDSKTLNVNYNLIGGLSITGSNKEIKVLIMELINNETYCQLTNFEMNLIIELDNLQKDFISGKKNGKIIKILNNVNQIPIISFHAYNEYNFFIKISINTNSNRFSNLLKVIELIELELPSELQFNIPEVFHKSIIGNGGSIIQSIMKKYNVFIKFSSSVILVNDDSIFYLFKRFNNVLIKCPMKNSRNIQLVKFEIDQLVNQCCLNNMINKSINSTIYQTIEFNLLKSHYLMIINKNYNLKFINFLEIENNSFINFPKSIDHFNNSNNLLIDIKGAELKIQNCANKLSQILPSNFEFKIPFCHGKFNELINESNKEFKENIIIPFRLMLGIELVINEVSIDDSSCHQIILSFWGKQSDKHIQMAINDLTLYLREKKFLIMDKSFYKFNPIKQKRQNILKPINYNFTPTAPFKFLPEIPVQPLIGGYSTYIN</sequence>
<dbReference type="InterPro" id="IPR004088">
    <property type="entry name" value="KH_dom_type_1"/>
</dbReference>
<keyword evidence="4" id="KW-1185">Reference proteome</keyword>
<keyword evidence="1" id="KW-0694">RNA-binding</keyword>
<dbReference type="RefSeq" id="XP_020076340.1">
    <property type="nucleotide sequence ID" value="XM_020218661.1"/>
</dbReference>
<dbReference type="PROSITE" id="PS50084">
    <property type="entry name" value="KH_TYPE_1"/>
    <property type="match status" value="1"/>
</dbReference>
<protein>
    <recommendedName>
        <fullName evidence="2">K Homology domain-containing protein</fullName>
    </recommendedName>
</protein>
<evidence type="ECO:0000259" key="2">
    <source>
        <dbReference type="SMART" id="SM00322"/>
    </source>
</evidence>
<dbReference type="AlphaFoldDB" id="A0A1E4RJ48"/>
<name>A0A1E4RJ48_9ASCO</name>
<dbReference type="Pfam" id="PF00013">
    <property type="entry name" value="KH_1"/>
    <property type="match status" value="1"/>
</dbReference>
<evidence type="ECO:0000313" key="3">
    <source>
        <dbReference type="EMBL" id="ODV67273.1"/>
    </source>
</evidence>
<dbReference type="SMART" id="SM00322">
    <property type="entry name" value="KH"/>
    <property type="match status" value="1"/>
</dbReference>
<evidence type="ECO:0000313" key="4">
    <source>
        <dbReference type="Proteomes" id="UP000095085"/>
    </source>
</evidence>
<accession>A0A1E4RJ48</accession>
<dbReference type="GO" id="GO:0003723">
    <property type="term" value="F:RNA binding"/>
    <property type="evidence" value="ECO:0007669"/>
    <property type="project" value="UniProtKB-UniRule"/>
</dbReference>
<dbReference type="GeneID" id="30993211"/>
<dbReference type="SUPFAM" id="SSF54791">
    <property type="entry name" value="Eukaryotic type KH-domain (KH-domain type I)"/>
    <property type="match status" value="1"/>
</dbReference>
<dbReference type="InterPro" id="IPR004087">
    <property type="entry name" value="KH_dom"/>
</dbReference>
<dbReference type="Gene3D" id="3.30.1370.10">
    <property type="entry name" value="K Homology domain, type 1"/>
    <property type="match status" value="1"/>
</dbReference>
<gene>
    <name evidence="3" type="ORF">HYPBUDRAFT_108838</name>
</gene>
<dbReference type="Pfam" id="PF24563">
    <property type="entry name" value="KH_Mug60-KHD4"/>
    <property type="match status" value="1"/>
</dbReference>
<dbReference type="STRING" id="984485.A0A1E4RJ48"/>
<evidence type="ECO:0000256" key="1">
    <source>
        <dbReference type="PROSITE-ProRule" id="PRU00117"/>
    </source>
</evidence>
<organism evidence="3 4">
    <name type="scientific">Hyphopichia burtonii NRRL Y-1933</name>
    <dbReference type="NCBI Taxonomy" id="984485"/>
    <lineage>
        <taxon>Eukaryota</taxon>
        <taxon>Fungi</taxon>
        <taxon>Dikarya</taxon>
        <taxon>Ascomycota</taxon>
        <taxon>Saccharomycotina</taxon>
        <taxon>Pichiomycetes</taxon>
        <taxon>Debaryomycetaceae</taxon>
        <taxon>Hyphopichia</taxon>
    </lineage>
</organism>
<dbReference type="OrthoDB" id="271862at2759"/>